<evidence type="ECO:0000259" key="2">
    <source>
        <dbReference type="Pfam" id="PF21167"/>
    </source>
</evidence>
<feature type="region of interest" description="Disordered" evidence="1">
    <location>
        <begin position="1"/>
        <end position="30"/>
    </location>
</feature>
<dbReference type="AlphaFoldDB" id="A0A919CG68"/>
<dbReference type="Pfam" id="PF21167">
    <property type="entry name" value="DUF6851"/>
    <property type="match status" value="1"/>
</dbReference>
<reference evidence="3" key="1">
    <citation type="journal article" date="2014" name="Int. J. Syst. Evol. Microbiol.">
        <title>Complete genome sequence of Corynebacterium casei LMG S-19264T (=DSM 44701T), isolated from a smear-ripened cheese.</title>
        <authorList>
            <consortium name="US DOE Joint Genome Institute (JGI-PGF)"/>
            <person name="Walter F."/>
            <person name="Albersmeier A."/>
            <person name="Kalinowski J."/>
            <person name="Ruckert C."/>
        </authorList>
    </citation>
    <scope>NUCLEOTIDE SEQUENCE</scope>
    <source>
        <strain evidence="3">JCM 4637</strain>
    </source>
</reference>
<gene>
    <name evidence="3" type="ORF">GCM10010334_79770</name>
</gene>
<comment type="caution">
    <text evidence="3">The sequence shown here is derived from an EMBL/GenBank/DDBJ whole genome shotgun (WGS) entry which is preliminary data.</text>
</comment>
<proteinExistence type="predicted"/>
<evidence type="ECO:0000313" key="4">
    <source>
        <dbReference type="Proteomes" id="UP000638353"/>
    </source>
</evidence>
<sequence length="76" mass="8461">MPWARRHSRPRPPTATGIHGGLGHRPVSERATTKHRNIALMYTTYCMYAALLPQSSALWRATTAPYGYPPTRGRAA</sequence>
<protein>
    <recommendedName>
        <fullName evidence="2">DUF6851 domain-containing protein</fullName>
    </recommendedName>
</protein>
<reference evidence="3" key="2">
    <citation type="submission" date="2020-09" db="EMBL/GenBank/DDBJ databases">
        <authorList>
            <person name="Sun Q."/>
            <person name="Ohkuma M."/>
        </authorList>
    </citation>
    <scope>NUCLEOTIDE SEQUENCE</scope>
    <source>
        <strain evidence="3">JCM 4637</strain>
    </source>
</reference>
<feature type="compositionally biased region" description="Basic residues" evidence="1">
    <location>
        <begin position="1"/>
        <end position="10"/>
    </location>
</feature>
<organism evidence="3 4">
    <name type="scientific">Streptomyces finlayi</name>
    <dbReference type="NCBI Taxonomy" id="67296"/>
    <lineage>
        <taxon>Bacteria</taxon>
        <taxon>Bacillati</taxon>
        <taxon>Actinomycetota</taxon>
        <taxon>Actinomycetes</taxon>
        <taxon>Kitasatosporales</taxon>
        <taxon>Streptomycetaceae</taxon>
        <taxon>Streptomyces</taxon>
    </lineage>
</organism>
<accession>A0A919CG68</accession>
<dbReference type="RefSeq" id="WP_368861153.1">
    <property type="nucleotide sequence ID" value="NZ_BMVC01000027.1"/>
</dbReference>
<feature type="domain" description="DUF6851" evidence="2">
    <location>
        <begin position="13"/>
        <end position="71"/>
    </location>
</feature>
<evidence type="ECO:0000313" key="3">
    <source>
        <dbReference type="EMBL" id="GHD17701.1"/>
    </source>
</evidence>
<dbReference type="Proteomes" id="UP000638353">
    <property type="component" value="Unassembled WGS sequence"/>
</dbReference>
<evidence type="ECO:0000256" key="1">
    <source>
        <dbReference type="SAM" id="MobiDB-lite"/>
    </source>
</evidence>
<dbReference type="EMBL" id="BMVC01000027">
    <property type="protein sequence ID" value="GHD17701.1"/>
    <property type="molecule type" value="Genomic_DNA"/>
</dbReference>
<dbReference type="InterPro" id="IPR049283">
    <property type="entry name" value="DUF6851"/>
</dbReference>
<name>A0A919CG68_9ACTN</name>